<evidence type="ECO:0000256" key="2">
    <source>
        <dbReference type="SAM" id="SignalP"/>
    </source>
</evidence>
<gene>
    <name evidence="3" type="ORF">CWS72_00170</name>
</gene>
<feature type="compositionally biased region" description="Basic and acidic residues" evidence="1">
    <location>
        <begin position="46"/>
        <end position="61"/>
    </location>
</feature>
<dbReference type="AlphaFoldDB" id="A0A2N3Q0X3"/>
<feature type="signal peptide" evidence="2">
    <location>
        <begin position="1"/>
        <end position="25"/>
    </location>
</feature>
<keyword evidence="4" id="KW-1185">Reference proteome</keyword>
<evidence type="ECO:0000256" key="1">
    <source>
        <dbReference type="SAM" id="MobiDB-lite"/>
    </source>
</evidence>
<name>A0A2N3Q0X3_9PROT</name>
<organism evidence="3 4">
    <name type="scientific">Telmatospirillum siberiense</name>
    <dbReference type="NCBI Taxonomy" id="382514"/>
    <lineage>
        <taxon>Bacteria</taxon>
        <taxon>Pseudomonadati</taxon>
        <taxon>Pseudomonadota</taxon>
        <taxon>Alphaproteobacteria</taxon>
        <taxon>Rhodospirillales</taxon>
        <taxon>Rhodospirillaceae</taxon>
        <taxon>Telmatospirillum</taxon>
    </lineage>
</organism>
<sequence>MKRVMLTVGYGLILFSLLGVVTARAADLFDAIPDEGAVKAETGTTRNDRAKEPVSRDDASPDTRFNIESSMTYGVMTRIGNRPFPGHYGDAGRFVDFDLQISAEVRPGSGDK</sequence>
<proteinExistence type="predicted"/>
<evidence type="ECO:0008006" key="5">
    <source>
        <dbReference type="Google" id="ProtNLM"/>
    </source>
</evidence>
<accession>A0A2N3Q0X3</accession>
<reference evidence="4" key="1">
    <citation type="submission" date="2017-12" db="EMBL/GenBank/DDBJ databases">
        <title>Draft genome sequence of Telmatospirillum siberiense 26-4b1T, an acidotolerant peatland alphaproteobacterium potentially involved in sulfur cycling.</title>
        <authorList>
            <person name="Hausmann B."/>
            <person name="Pjevac P."/>
            <person name="Schreck K."/>
            <person name="Herbold C.W."/>
            <person name="Daims H."/>
            <person name="Wagner M."/>
            <person name="Pester M."/>
            <person name="Loy A."/>
        </authorList>
    </citation>
    <scope>NUCLEOTIDE SEQUENCE [LARGE SCALE GENOMIC DNA]</scope>
    <source>
        <strain evidence="4">26-4b1</strain>
    </source>
</reference>
<comment type="caution">
    <text evidence="3">The sequence shown here is derived from an EMBL/GenBank/DDBJ whole genome shotgun (WGS) entry which is preliminary data.</text>
</comment>
<feature type="chain" id="PRO_5014781543" description="Porin" evidence="2">
    <location>
        <begin position="26"/>
        <end position="112"/>
    </location>
</feature>
<keyword evidence="2" id="KW-0732">Signal</keyword>
<evidence type="ECO:0000313" key="3">
    <source>
        <dbReference type="EMBL" id="PKU26310.1"/>
    </source>
</evidence>
<evidence type="ECO:0000313" key="4">
    <source>
        <dbReference type="Proteomes" id="UP000233293"/>
    </source>
</evidence>
<dbReference type="RefSeq" id="WP_101248540.1">
    <property type="nucleotide sequence ID" value="NZ_PIUM01000001.1"/>
</dbReference>
<protein>
    <recommendedName>
        <fullName evidence="5">Porin</fullName>
    </recommendedName>
</protein>
<feature type="region of interest" description="Disordered" evidence="1">
    <location>
        <begin position="37"/>
        <end position="65"/>
    </location>
</feature>
<dbReference type="EMBL" id="PIUM01000001">
    <property type="protein sequence ID" value="PKU26310.1"/>
    <property type="molecule type" value="Genomic_DNA"/>
</dbReference>
<dbReference type="Proteomes" id="UP000233293">
    <property type="component" value="Unassembled WGS sequence"/>
</dbReference>